<reference evidence="4" key="2">
    <citation type="submission" date="2023-06" db="EMBL/GenBank/DDBJ databases">
        <authorList>
            <consortium name="Lawrence Berkeley National Laboratory"/>
            <person name="Haridas S."/>
            <person name="Hensen N."/>
            <person name="Bonometti L."/>
            <person name="Westerberg I."/>
            <person name="Brannstrom I.O."/>
            <person name="Guillou S."/>
            <person name="Cros-Aarteil S."/>
            <person name="Calhoun S."/>
            <person name="Kuo A."/>
            <person name="Mondo S."/>
            <person name="Pangilinan J."/>
            <person name="Riley R."/>
            <person name="LaButti K."/>
            <person name="Andreopoulos B."/>
            <person name="Lipzen A."/>
            <person name="Chen C."/>
            <person name="Yanf M."/>
            <person name="Daum C."/>
            <person name="Ng V."/>
            <person name="Clum A."/>
            <person name="Steindorff A."/>
            <person name="Ohm R."/>
            <person name="Martin F."/>
            <person name="Silar P."/>
            <person name="Natvig D."/>
            <person name="Lalanne C."/>
            <person name="Gautier V."/>
            <person name="Ament-velasquez S.L."/>
            <person name="Kruys A."/>
            <person name="Hutchinson M.I."/>
            <person name="Powell A.J."/>
            <person name="Barry K."/>
            <person name="Miller A.N."/>
            <person name="Grigoriev I.V."/>
            <person name="Debuchy R."/>
            <person name="Gladieux P."/>
            <person name="Thoren M.H."/>
            <person name="Johannesson H."/>
        </authorList>
    </citation>
    <scope>NUCLEOTIDE SEQUENCE</scope>
    <source>
        <strain evidence="4">CBS 232.78</strain>
    </source>
</reference>
<dbReference type="PRINTS" id="PR00081">
    <property type="entry name" value="GDHRDH"/>
</dbReference>
<dbReference type="Gene3D" id="3.40.50.720">
    <property type="entry name" value="NAD(P)-binding Rossmann-like Domain"/>
    <property type="match status" value="1"/>
</dbReference>
<dbReference type="InterPro" id="IPR002347">
    <property type="entry name" value="SDR_fam"/>
</dbReference>
<dbReference type="PANTHER" id="PTHR43899">
    <property type="entry name" value="RH59310P"/>
    <property type="match status" value="1"/>
</dbReference>
<sequence length="322" mass="34987">MAHGSLLSSILVWLGVLSLISYVIGILDALYVYLQPSQLHRYLHPDKNGRPAWALVTGASDGIGRAFSFELAARGFNVVLHGRNQAKLDGVRQELLARHGPSQEFRILIADAKDCSQETLAKITRQLADINLTVLVNNAGGAPESKTFGTLDEYSNRQVTETVHVNALFPTLLLGELMPMLARNAPSLALSVGSVTDHGLPLLSFYGASKAFFWVIATSAARENKMVQRDIEVLHLRIGLVTGVAAVQQPPTLFVPHASHLAKVALARVGCGRIVVTPYWGHLVQAESMAMLPEWVQAIFYVHALKDLQENGMNSGLVASKK</sequence>
<evidence type="ECO:0000313" key="4">
    <source>
        <dbReference type="EMBL" id="KAK3392683.1"/>
    </source>
</evidence>
<dbReference type="GO" id="GO:0016491">
    <property type="term" value="F:oxidoreductase activity"/>
    <property type="evidence" value="ECO:0007669"/>
    <property type="project" value="UniProtKB-KW"/>
</dbReference>
<comment type="similarity">
    <text evidence="1">Belongs to the short-chain dehydrogenases/reductases (SDR) family.</text>
</comment>
<keyword evidence="2" id="KW-0560">Oxidoreductase</keyword>
<feature type="transmembrane region" description="Helical" evidence="3">
    <location>
        <begin position="12"/>
        <end position="34"/>
    </location>
</feature>
<dbReference type="SUPFAM" id="SSF51735">
    <property type="entry name" value="NAD(P)-binding Rossmann-fold domains"/>
    <property type="match status" value="1"/>
</dbReference>
<evidence type="ECO:0000256" key="3">
    <source>
        <dbReference type="SAM" id="Phobius"/>
    </source>
</evidence>
<evidence type="ECO:0000313" key="5">
    <source>
        <dbReference type="Proteomes" id="UP001285441"/>
    </source>
</evidence>
<dbReference type="EMBL" id="JAULSW010000001">
    <property type="protein sequence ID" value="KAK3392683.1"/>
    <property type="molecule type" value="Genomic_DNA"/>
</dbReference>
<dbReference type="GO" id="GO:0005783">
    <property type="term" value="C:endoplasmic reticulum"/>
    <property type="evidence" value="ECO:0007669"/>
    <property type="project" value="TreeGrafter"/>
</dbReference>
<keyword evidence="5" id="KW-1185">Reference proteome</keyword>
<comment type="caution">
    <text evidence="4">The sequence shown here is derived from an EMBL/GenBank/DDBJ whole genome shotgun (WGS) entry which is preliminary data.</text>
</comment>
<dbReference type="InterPro" id="IPR036291">
    <property type="entry name" value="NAD(P)-bd_dom_sf"/>
</dbReference>
<dbReference type="PANTHER" id="PTHR43899:SF13">
    <property type="entry name" value="RH59310P"/>
    <property type="match status" value="1"/>
</dbReference>
<name>A0AAE0P3E6_9PEZI</name>
<proteinExistence type="inferred from homology"/>
<dbReference type="AlphaFoldDB" id="A0AAE0P3E6"/>
<evidence type="ECO:0000256" key="2">
    <source>
        <dbReference type="ARBA" id="ARBA00023002"/>
    </source>
</evidence>
<dbReference type="InterPro" id="IPR051019">
    <property type="entry name" value="VLCFA-Steroid_DH"/>
</dbReference>
<reference evidence="4" key="1">
    <citation type="journal article" date="2023" name="Mol. Phylogenet. Evol.">
        <title>Genome-scale phylogeny and comparative genomics of the fungal order Sordariales.</title>
        <authorList>
            <person name="Hensen N."/>
            <person name="Bonometti L."/>
            <person name="Westerberg I."/>
            <person name="Brannstrom I.O."/>
            <person name="Guillou S."/>
            <person name="Cros-Aarteil S."/>
            <person name="Calhoun S."/>
            <person name="Haridas S."/>
            <person name="Kuo A."/>
            <person name="Mondo S."/>
            <person name="Pangilinan J."/>
            <person name="Riley R."/>
            <person name="LaButti K."/>
            <person name="Andreopoulos B."/>
            <person name="Lipzen A."/>
            <person name="Chen C."/>
            <person name="Yan M."/>
            <person name="Daum C."/>
            <person name="Ng V."/>
            <person name="Clum A."/>
            <person name="Steindorff A."/>
            <person name="Ohm R.A."/>
            <person name="Martin F."/>
            <person name="Silar P."/>
            <person name="Natvig D.O."/>
            <person name="Lalanne C."/>
            <person name="Gautier V."/>
            <person name="Ament-Velasquez S.L."/>
            <person name="Kruys A."/>
            <person name="Hutchinson M.I."/>
            <person name="Powell A.J."/>
            <person name="Barry K."/>
            <person name="Miller A.N."/>
            <person name="Grigoriev I.V."/>
            <person name="Debuchy R."/>
            <person name="Gladieux P."/>
            <person name="Hiltunen Thoren M."/>
            <person name="Johannesson H."/>
        </authorList>
    </citation>
    <scope>NUCLEOTIDE SEQUENCE</scope>
    <source>
        <strain evidence="4">CBS 232.78</strain>
    </source>
</reference>
<gene>
    <name evidence="4" type="ORF">B0H63DRAFT_33</name>
</gene>
<dbReference type="Proteomes" id="UP001285441">
    <property type="component" value="Unassembled WGS sequence"/>
</dbReference>
<keyword evidence="3" id="KW-0812">Transmembrane</keyword>
<keyword evidence="3" id="KW-1133">Transmembrane helix</keyword>
<evidence type="ECO:0000256" key="1">
    <source>
        <dbReference type="ARBA" id="ARBA00006484"/>
    </source>
</evidence>
<dbReference type="Pfam" id="PF00106">
    <property type="entry name" value="adh_short"/>
    <property type="match status" value="1"/>
</dbReference>
<accession>A0AAE0P3E6</accession>
<keyword evidence="3" id="KW-0472">Membrane</keyword>
<protein>
    <submittedName>
        <fullName evidence="4">Short chain dehydrogenase/reductase</fullName>
    </submittedName>
</protein>
<organism evidence="4 5">
    <name type="scientific">Podospora didyma</name>
    <dbReference type="NCBI Taxonomy" id="330526"/>
    <lineage>
        <taxon>Eukaryota</taxon>
        <taxon>Fungi</taxon>
        <taxon>Dikarya</taxon>
        <taxon>Ascomycota</taxon>
        <taxon>Pezizomycotina</taxon>
        <taxon>Sordariomycetes</taxon>
        <taxon>Sordariomycetidae</taxon>
        <taxon>Sordariales</taxon>
        <taxon>Podosporaceae</taxon>
        <taxon>Podospora</taxon>
    </lineage>
</organism>